<dbReference type="Gene3D" id="4.10.1240.10">
    <property type="entry name" value="GPCR, family 2, extracellular hormone receptor domain"/>
    <property type="match status" value="2"/>
</dbReference>
<dbReference type="PROSITE" id="PS50227">
    <property type="entry name" value="G_PROTEIN_RECEP_F2_3"/>
    <property type="match status" value="1"/>
</dbReference>
<protein>
    <submittedName>
        <fullName evidence="14">GDSL-like Lipase/Acylhydrolase</fullName>
    </submittedName>
</protein>
<evidence type="ECO:0000256" key="5">
    <source>
        <dbReference type="ARBA" id="ARBA00023136"/>
    </source>
</evidence>
<keyword evidence="3 10" id="KW-1133">Transmembrane helix</keyword>
<feature type="transmembrane region" description="Helical" evidence="10">
    <location>
        <begin position="545"/>
        <end position="572"/>
    </location>
</feature>
<evidence type="ECO:0000256" key="8">
    <source>
        <dbReference type="ARBA" id="ARBA00023224"/>
    </source>
</evidence>
<evidence type="ECO:0000313" key="14">
    <source>
        <dbReference type="EMBL" id="KAK9721463.1"/>
    </source>
</evidence>
<feature type="transmembrane region" description="Helical" evidence="10">
    <location>
        <begin position="592"/>
        <end position="613"/>
    </location>
</feature>
<dbReference type="Pfam" id="PF02793">
    <property type="entry name" value="HRM"/>
    <property type="match status" value="1"/>
</dbReference>
<dbReference type="InterPro" id="IPR036445">
    <property type="entry name" value="GPCR_2_extracell_dom_sf"/>
</dbReference>
<keyword evidence="8" id="KW-0807">Transducer</keyword>
<feature type="region of interest" description="Disordered" evidence="9">
    <location>
        <begin position="109"/>
        <end position="138"/>
    </location>
</feature>
<evidence type="ECO:0000256" key="3">
    <source>
        <dbReference type="ARBA" id="ARBA00022989"/>
    </source>
</evidence>
<evidence type="ECO:0000256" key="11">
    <source>
        <dbReference type="SAM" id="SignalP"/>
    </source>
</evidence>
<dbReference type="GO" id="GO:0004620">
    <property type="term" value="F:phospholipase activity"/>
    <property type="evidence" value="ECO:0007669"/>
    <property type="project" value="InterPro"/>
</dbReference>
<feature type="transmembrane region" description="Helical" evidence="10">
    <location>
        <begin position="625"/>
        <end position="651"/>
    </location>
</feature>
<dbReference type="PROSITE" id="PS50261">
    <property type="entry name" value="G_PROTEIN_RECEP_F2_4"/>
    <property type="match status" value="1"/>
</dbReference>
<evidence type="ECO:0000256" key="10">
    <source>
        <dbReference type="SAM" id="Phobius"/>
    </source>
</evidence>
<dbReference type="GO" id="GO:0016020">
    <property type="term" value="C:membrane"/>
    <property type="evidence" value="ECO:0007669"/>
    <property type="project" value="UniProtKB-SubCell"/>
</dbReference>
<dbReference type="PANTHER" id="PTHR21325:SF31">
    <property type="entry name" value="GH22081P-RELATED"/>
    <property type="match status" value="1"/>
</dbReference>
<name>A0AAW1KP69_POPJA</name>
<evidence type="ECO:0000259" key="12">
    <source>
        <dbReference type="PROSITE" id="PS50227"/>
    </source>
</evidence>
<keyword evidence="6" id="KW-0675">Receptor</keyword>
<proteinExistence type="predicted"/>
<feature type="transmembrane region" description="Helical" evidence="10">
    <location>
        <begin position="671"/>
        <end position="691"/>
    </location>
</feature>
<reference evidence="14 15" key="1">
    <citation type="journal article" date="2024" name="BMC Genomics">
        <title>De novo assembly and annotation of Popillia japonica's genome with initial clues to its potential as an invasive pest.</title>
        <authorList>
            <person name="Cucini C."/>
            <person name="Boschi S."/>
            <person name="Funari R."/>
            <person name="Cardaioli E."/>
            <person name="Iannotti N."/>
            <person name="Marturano G."/>
            <person name="Paoli F."/>
            <person name="Bruttini M."/>
            <person name="Carapelli A."/>
            <person name="Frati F."/>
            <person name="Nardi F."/>
        </authorList>
    </citation>
    <scope>NUCLEOTIDE SEQUENCE [LARGE SCALE GENOMIC DNA]</scope>
    <source>
        <strain evidence="14">DMR45628</strain>
    </source>
</reference>
<evidence type="ECO:0000256" key="1">
    <source>
        <dbReference type="ARBA" id="ARBA00004141"/>
    </source>
</evidence>
<evidence type="ECO:0000256" key="4">
    <source>
        <dbReference type="ARBA" id="ARBA00023040"/>
    </source>
</evidence>
<feature type="signal peptide" evidence="11">
    <location>
        <begin position="1"/>
        <end position="21"/>
    </location>
</feature>
<sequence length="799" mass="91833">MSYIVINLVLVIIVRFPEIYSQNFGQFSYAMLMKNAQKDLRGDFEIRYPTKTNRSKVQSPFPKVMPFPCWNSTKSGIGRSLTKPTSVHRLRPGDIDVVGAMGDQRPQIETGRHRRRRRYGRLVSGGKRRHGRLGSRHHDREQGDIVVYRRAGNLEGIQFNPRLTGYSTGTILKEFNPRLTGYSTGTGEFLSPSARLNVAFPVSADADALRQAKILVKKIREDPDINFGDDWKMVTIFFGANDLCSAQCYDKEKASPLSHANKLKAALDYLQEYLPRTFVNLIPVTPRCRFRDHEILYPPDEIWRYVSGYECYGYTNTIRLNFILRKQLVNYRGYNVPYVVLAGNRVVFDYQDKSYLKLIQILFKTERFFNLWKECSELADECCHKHMDEINVYPNKTHVCPALWDGWDCWPATQATETARRICPKHSYTGESIACVYKTHVCPALWDGWDCWPATQATETARRICPKHSYTGESIACVLESEKYCLATSWNQTTNYEVCSTVPSLTERNQFHVTILIISSALTFPAILIFLVFMRNHKDLRHALYRNLLIAIVLKNILTITSKKVIILDFLLPSNESNFVMEENSVGCRILTFFNNLVTVSIFTCMFLIAYYLHSIIARIFGKQLSLNSYHILSIFLSLIPIIPWAILMGTNQIENCWLVDKHGFHWINDAYKYGVLVGNLILLLDIMRVICLQRSNNSLNRNQTKASIKAIAVLIPLFGLPLLITSQTSLIAEKSCLAGNIYFIFAYSVEALQGIIIALLFCYLSKEIHQEFRKSYRKCVIGINERFGTNFKVPWDEF</sequence>
<accession>A0AAW1KP69</accession>
<evidence type="ECO:0000259" key="13">
    <source>
        <dbReference type="PROSITE" id="PS50261"/>
    </source>
</evidence>
<dbReference type="PROSITE" id="PS00649">
    <property type="entry name" value="G_PROTEIN_RECEP_F2_1"/>
    <property type="match status" value="2"/>
</dbReference>
<dbReference type="InterPro" id="IPR017983">
    <property type="entry name" value="GPCR_2_secretin-like_CS"/>
</dbReference>
<dbReference type="InterPro" id="IPR001879">
    <property type="entry name" value="GPCR_2_extracellular_dom"/>
</dbReference>
<evidence type="ECO:0000256" key="7">
    <source>
        <dbReference type="ARBA" id="ARBA00023180"/>
    </source>
</evidence>
<dbReference type="GO" id="GO:0007166">
    <property type="term" value="P:cell surface receptor signaling pathway"/>
    <property type="evidence" value="ECO:0007669"/>
    <property type="project" value="InterPro"/>
</dbReference>
<dbReference type="InterPro" id="IPR017981">
    <property type="entry name" value="GPCR_2-like_7TM"/>
</dbReference>
<evidence type="ECO:0000313" key="15">
    <source>
        <dbReference type="Proteomes" id="UP001458880"/>
    </source>
</evidence>
<evidence type="ECO:0000256" key="2">
    <source>
        <dbReference type="ARBA" id="ARBA00022692"/>
    </source>
</evidence>
<organism evidence="14 15">
    <name type="scientific">Popillia japonica</name>
    <name type="common">Japanese beetle</name>
    <dbReference type="NCBI Taxonomy" id="7064"/>
    <lineage>
        <taxon>Eukaryota</taxon>
        <taxon>Metazoa</taxon>
        <taxon>Ecdysozoa</taxon>
        <taxon>Arthropoda</taxon>
        <taxon>Hexapoda</taxon>
        <taxon>Insecta</taxon>
        <taxon>Pterygota</taxon>
        <taxon>Neoptera</taxon>
        <taxon>Endopterygota</taxon>
        <taxon>Coleoptera</taxon>
        <taxon>Polyphaga</taxon>
        <taxon>Scarabaeiformia</taxon>
        <taxon>Scarabaeidae</taxon>
        <taxon>Rutelinae</taxon>
        <taxon>Popillia</taxon>
    </lineage>
</organism>
<feature type="transmembrane region" description="Helical" evidence="10">
    <location>
        <begin position="712"/>
        <end position="733"/>
    </location>
</feature>
<dbReference type="AlphaFoldDB" id="A0AAW1KP69"/>
<dbReference type="Pfam" id="PF00002">
    <property type="entry name" value="7tm_2"/>
    <property type="match status" value="1"/>
</dbReference>
<keyword evidence="5 10" id="KW-0472">Membrane</keyword>
<keyword evidence="11" id="KW-0732">Signal</keyword>
<dbReference type="PANTHER" id="PTHR21325">
    <property type="entry name" value="PHOSPHOLIPASE B, PLB1"/>
    <property type="match status" value="1"/>
</dbReference>
<dbReference type="InterPro" id="IPR001087">
    <property type="entry name" value="GDSL"/>
</dbReference>
<keyword evidence="4" id="KW-0297">G-protein coupled receptor</keyword>
<keyword evidence="7" id="KW-0325">Glycoprotein</keyword>
<feature type="domain" description="G-protein coupled receptors family 2 profile 1" evidence="12">
    <location>
        <begin position="382"/>
        <end position="503"/>
    </location>
</feature>
<dbReference type="GO" id="GO:0006644">
    <property type="term" value="P:phospholipid metabolic process"/>
    <property type="evidence" value="ECO:0007669"/>
    <property type="project" value="TreeGrafter"/>
</dbReference>
<dbReference type="GO" id="GO:0004930">
    <property type="term" value="F:G protein-coupled receptor activity"/>
    <property type="evidence" value="ECO:0007669"/>
    <property type="project" value="UniProtKB-KW"/>
</dbReference>
<dbReference type="Gene3D" id="1.20.1070.10">
    <property type="entry name" value="Rhodopsin 7-helix transmembrane proteins"/>
    <property type="match status" value="1"/>
</dbReference>
<comment type="caution">
    <text evidence="14">The sequence shown here is derived from an EMBL/GenBank/DDBJ whole genome shotgun (WGS) entry which is preliminary data.</text>
</comment>
<feature type="chain" id="PRO_5043822355" evidence="11">
    <location>
        <begin position="22"/>
        <end position="799"/>
    </location>
</feature>
<feature type="compositionally biased region" description="Basic residues" evidence="9">
    <location>
        <begin position="112"/>
        <end position="135"/>
    </location>
</feature>
<dbReference type="InterPro" id="IPR038885">
    <property type="entry name" value="PLB1"/>
</dbReference>
<evidence type="ECO:0000256" key="6">
    <source>
        <dbReference type="ARBA" id="ARBA00023170"/>
    </source>
</evidence>
<evidence type="ECO:0000256" key="9">
    <source>
        <dbReference type="SAM" id="MobiDB-lite"/>
    </source>
</evidence>
<dbReference type="Pfam" id="PF00657">
    <property type="entry name" value="Lipase_GDSL"/>
    <property type="match status" value="1"/>
</dbReference>
<dbReference type="SUPFAM" id="SSF111418">
    <property type="entry name" value="Hormone receptor domain"/>
    <property type="match status" value="2"/>
</dbReference>
<feature type="domain" description="G-protein coupled receptors family 2 profile 2" evidence="13">
    <location>
        <begin position="508"/>
        <end position="766"/>
    </location>
</feature>
<dbReference type="Proteomes" id="UP001458880">
    <property type="component" value="Unassembled WGS sequence"/>
</dbReference>
<comment type="subcellular location">
    <subcellularLocation>
        <location evidence="1">Membrane</location>
        <topology evidence="1">Multi-pass membrane protein</topology>
    </subcellularLocation>
</comment>
<gene>
    <name evidence="14" type="ORF">QE152_g21570</name>
</gene>
<dbReference type="EMBL" id="JASPKY010000199">
    <property type="protein sequence ID" value="KAK9721463.1"/>
    <property type="molecule type" value="Genomic_DNA"/>
</dbReference>
<dbReference type="InterPro" id="IPR000832">
    <property type="entry name" value="GPCR_2_secretin-like"/>
</dbReference>
<feature type="transmembrane region" description="Helical" evidence="10">
    <location>
        <begin position="511"/>
        <end position="533"/>
    </location>
</feature>
<feature type="transmembrane region" description="Helical" evidence="10">
    <location>
        <begin position="745"/>
        <end position="765"/>
    </location>
</feature>
<dbReference type="PRINTS" id="PR00249">
    <property type="entry name" value="GPCRSECRETIN"/>
</dbReference>
<keyword evidence="2 10" id="KW-0812">Transmembrane</keyword>
<keyword evidence="15" id="KW-1185">Reference proteome</keyword>